<gene>
    <name evidence="1" type="ORF">DSCPLJFW_CDS0068</name>
</gene>
<evidence type="ECO:0000313" key="1">
    <source>
        <dbReference type="EMBL" id="XCH41718.1"/>
    </source>
</evidence>
<dbReference type="EMBL" id="PP856729">
    <property type="protein sequence ID" value="XCH41718.1"/>
    <property type="molecule type" value="Genomic_DNA"/>
</dbReference>
<accession>A0AAU8GLX8</accession>
<name>A0AAU8GLX8_9CAUD</name>
<proteinExistence type="predicted"/>
<reference evidence="1" key="1">
    <citation type="submission" date="2024-05" db="EMBL/GenBank/DDBJ databases">
        <authorList>
            <person name="Mugo M.M."/>
            <person name="Musyoki A.M."/>
            <person name="Makumi A.M."/>
            <person name="Mutai I."/>
            <person name="Drechsel O."/>
            <person name="Kering K.K."/>
            <person name="Muturi P."/>
            <person name="Mbae C.K."/>
            <person name="Kariuki S.M."/>
        </authorList>
    </citation>
    <scope>NUCLEOTIDE SEQUENCE</scope>
</reference>
<sequence length="53" mass="5898">MISSCMPVCAPHHRRLFFQGFPLASLNHTGIRACKIGLDTTLMALVLKIPRHP</sequence>
<organism evidence="1">
    <name type="scientific">Salmonella phage vB_STmST313_KE31</name>
    <dbReference type="NCBI Taxonomy" id="3161181"/>
    <lineage>
        <taxon>Viruses</taxon>
        <taxon>Duplodnaviria</taxon>
        <taxon>Heunggongvirae</taxon>
        <taxon>Uroviricota</taxon>
        <taxon>Caudoviricetes</taxon>
        <taxon>Pantevenvirales</taxon>
        <taxon>Ackermannviridae</taxon>
        <taxon>Cvivirinae</taxon>
        <taxon>Kuttervirus</taxon>
    </lineage>
</organism>
<protein>
    <submittedName>
        <fullName evidence="1">Uncharacterized protein</fullName>
    </submittedName>
</protein>